<comment type="caution">
    <text evidence="8">The sequence shown here is derived from an EMBL/GenBank/DDBJ whole genome shotgun (WGS) entry which is preliminary data.</text>
</comment>
<feature type="transmembrane region" description="Helical" evidence="5">
    <location>
        <begin position="176"/>
        <end position="205"/>
    </location>
</feature>
<evidence type="ECO:0000259" key="7">
    <source>
        <dbReference type="PROSITE" id="PS50262"/>
    </source>
</evidence>
<feature type="domain" description="G-protein coupled receptors family 1 profile" evidence="7">
    <location>
        <begin position="3"/>
        <end position="277"/>
    </location>
</feature>
<dbReference type="SUPFAM" id="SSF81321">
    <property type="entry name" value="Family A G protein-coupled receptor-like"/>
    <property type="match status" value="1"/>
</dbReference>
<evidence type="ECO:0000256" key="2">
    <source>
        <dbReference type="ARBA" id="ARBA00022692"/>
    </source>
</evidence>
<feature type="transmembrane region" description="Helical" evidence="5">
    <location>
        <begin position="109"/>
        <end position="128"/>
    </location>
</feature>
<feature type="transmembrane region" description="Helical" evidence="5">
    <location>
        <begin position="261"/>
        <end position="281"/>
    </location>
</feature>
<keyword evidence="2 5" id="KW-0812">Transmembrane</keyword>
<feature type="transmembrane region" description="Helical" evidence="5">
    <location>
        <begin position="226"/>
        <end position="249"/>
    </location>
</feature>
<evidence type="ECO:0000256" key="1">
    <source>
        <dbReference type="ARBA" id="ARBA00004370"/>
    </source>
</evidence>
<keyword evidence="4 5" id="KW-0472">Membrane</keyword>
<dbReference type="EMBL" id="JAKKPZ010000074">
    <property type="protein sequence ID" value="KAI1703971.1"/>
    <property type="molecule type" value="Genomic_DNA"/>
</dbReference>
<feature type="signal peptide" evidence="6">
    <location>
        <begin position="1"/>
        <end position="19"/>
    </location>
</feature>
<dbReference type="InterPro" id="IPR019428">
    <property type="entry name" value="7TM_GPCR_serpentine_rcpt_Str"/>
</dbReference>
<keyword evidence="6" id="KW-0732">Signal</keyword>
<dbReference type="PANTHER" id="PTHR22943">
    <property type="entry name" value="7-TRANSMEMBRANE DOMAIN RECEPTOR C.ELEGANS"/>
    <property type="match status" value="1"/>
</dbReference>
<evidence type="ECO:0000313" key="9">
    <source>
        <dbReference type="Proteomes" id="UP001201812"/>
    </source>
</evidence>
<evidence type="ECO:0000313" key="8">
    <source>
        <dbReference type="EMBL" id="KAI1703971.1"/>
    </source>
</evidence>
<keyword evidence="9" id="KW-1185">Reference proteome</keyword>
<feature type="chain" id="PRO_5042049499" evidence="6">
    <location>
        <begin position="20"/>
        <end position="321"/>
    </location>
</feature>
<accession>A0AAD4MU98</accession>
<dbReference type="Proteomes" id="UP001201812">
    <property type="component" value="Unassembled WGS sequence"/>
</dbReference>
<evidence type="ECO:0000256" key="5">
    <source>
        <dbReference type="SAM" id="Phobius"/>
    </source>
</evidence>
<organism evidence="8 9">
    <name type="scientific">Ditylenchus destructor</name>
    <dbReference type="NCBI Taxonomy" id="166010"/>
    <lineage>
        <taxon>Eukaryota</taxon>
        <taxon>Metazoa</taxon>
        <taxon>Ecdysozoa</taxon>
        <taxon>Nematoda</taxon>
        <taxon>Chromadorea</taxon>
        <taxon>Rhabditida</taxon>
        <taxon>Tylenchina</taxon>
        <taxon>Tylenchomorpha</taxon>
        <taxon>Sphaerularioidea</taxon>
        <taxon>Anguinidae</taxon>
        <taxon>Anguininae</taxon>
        <taxon>Ditylenchus</taxon>
    </lineage>
</organism>
<sequence>MVLNSLLIVLIFKNRSASSDKSYKPILLQICITDMLTLILFTFYMPAFVGAGPLGYTLGFFNDLFENAPMFTHIVFTSWYFFMYLFVVSPAAQFLYRYLVLCRGWKPSYRLYTALYSVIILLIMYYSIQTNNGTIYVSRTSNAPYRDYIFTDNPTNVDLLVFSRGSSPTPPSALSMIVSMSVSMLIVAIPSSVVVVCGIRICLHLRRHLKTISASNINNQRLQRQVNYVLFIQGGMPIAAHLVSMLLIIFSDQKAEYMSFLPHFVTLLIIVLNPLLTLLLVDSYRRAALNLFWRIPASANVSTSVVQAIKISRLSIVRNIY</sequence>
<evidence type="ECO:0000256" key="6">
    <source>
        <dbReference type="SAM" id="SignalP"/>
    </source>
</evidence>
<dbReference type="GO" id="GO:0016020">
    <property type="term" value="C:membrane"/>
    <property type="evidence" value="ECO:0007669"/>
    <property type="project" value="UniProtKB-SubCell"/>
</dbReference>
<dbReference type="Pfam" id="PF10326">
    <property type="entry name" value="7TM_GPCR_Str"/>
    <property type="match status" value="1"/>
</dbReference>
<reference evidence="8" key="1">
    <citation type="submission" date="2022-01" db="EMBL/GenBank/DDBJ databases">
        <title>Genome Sequence Resource for Two Populations of Ditylenchus destructor, the Migratory Endoparasitic Phytonematode.</title>
        <authorList>
            <person name="Zhang H."/>
            <person name="Lin R."/>
            <person name="Xie B."/>
        </authorList>
    </citation>
    <scope>NUCLEOTIDE SEQUENCE</scope>
    <source>
        <strain evidence="8">BazhouSP</strain>
    </source>
</reference>
<dbReference type="Gene3D" id="1.20.1070.10">
    <property type="entry name" value="Rhodopsin 7-helix transmembrane proteins"/>
    <property type="match status" value="1"/>
</dbReference>
<feature type="transmembrane region" description="Helical" evidence="5">
    <location>
        <begin position="26"/>
        <end position="48"/>
    </location>
</feature>
<dbReference type="AlphaFoldDB" id="A0AAD4MU98"/>
<dbReference type="PANTHER" id="PTHR22943:SF248">
    <property type="entry name" value="SEVEN TM RECEPTOR"/>
    <property type="match status" value="1"/>
</dbReference>
<gene>
    <name evidence="8" type="ORF">DdX_14590</name>
</gene>
<dbReference type="PROSITE" id="PS50262">
    <property type="entry name" value="G_PROTEIN_RECEP_F1_2"/>
    <property type="match status" value="1"/>
</dbReference>
<protein>
    <submittedName>
        <fullName evidence="8">Serpentine type 7TM GPCR chemoreceptor str domain-containing protein</fullName>
    </submittedName>
</protein>
<evidence type="ECO:0000256" key="4">
    <source>
        <dbReference type="ARBA" id="ARBA00023136"/>
    </source>
</evidence>
<proteinExistence type="predicted"/>
<dbReference type="InterPro" id="IPR017452">
    <property type="entry name" value="GPCR_Rhodpsn_7TM"/>
</dbReference>
<name>A0AAD4MU98_9BILA</name>
<comment type="subcellular location">
    <subcellularLocation>
        <location evidence="1">Membrane</location>
    </subcellularLocation>
</comment>
<evidence type="ECO:0000256" key="3">
    <source>
        <dbReference type="ARBA" id="ARBA00022989"/>
    </source>
</evidence>
<keyword evidence="3 5" id="KW-1133">Transmembrane helix</keyword>